<dbReference type="Proteomes" id="UP000182719">
    <property type="component" value="Unassembled WGS sequence"/>
</dbReference>
<dbReference type="Pfam" id="PF00561">
    <property type="entry name" value="Abhydrolase_1"/>
    <property type="match status" value="1"/>
</dbReference>
<evidence type="ECO:0000259" key="3">
    <source>
        <dbReference type="Pfam" id="PF00561"/>
    </source>
</evidence>
<evidence type="ECO:0000313" key="4">
    <source>
        <dbReference type="EMBL" id="SEM36317.1"/>
    </source>
</evidence>
<dbReference type="PANTHER" id="PTHR43039">
    <property type="entry name" value="ESTERASE-RELATED"/>
    <property type="match status" value="1"/>
</dbReference>
<evidence type="ECO:0000313" key="5">
    <source>
        <dbReference type="Proteomes" id="UP000182719"/>
    </source>
</evidence>
<dbReference type="InterPro" id="IPR000073">
    <property type="entry name" value="AB_hydrolase_1"/>
</dbReference>
<comment type="similarity">
    <text evidence="1">Belongs to the AB hydrolase superfamily.</text>
</comment>
<dbReference type="AlphaFoldDB" id="A0A1H7XT62"/>
<protein>
    <submittedName>
        <fullName evidence="4">Sigma-B regulation protein RsbQ</fullName>
    </submittedName>
</protein>
<dbReference type="OrthoDB" id="9804723at2"/>
<organism evidence="4 5">
    <name type="scientific">Stigmatella aurantiaca</name>
    <dbReference type="NCBI Taxonomy" id="41"/>
    <lineage>
        <taxon>Bacteria</taxon>
        <taxon>Pseudomonadati</taxon>
        <taxon>Myxococcota</taxon>
        <taxon>Myxococcia</taxon>
        <taxon>Myxococcales</taxon>
        <taxon>Cystobacterineae</taxon>
        <taxon>Archangiaceae</taxon>
        <taxon>Stigmatella</taxon>
    </lineage>
</organism>
<dbReference type="PRINTS" id="PR00111">
    <property type="entry name" value="ABHYDROLASE"/>
</dbReference>
<proteinExistence type="inferred from homology"/>
<reference evidence="5" key="1">
    <citation type="submission" date="2016-10" db="EMBL/GenBank/DDBJ databases">
        <authorList>
            <person name="Varghese N."/>
            <person name="Submissions S."/>
        </authorList>
    </citation>
    <scope>NUCLEOTIDE SEQUENCE [LARGE SCALE GENOMIC DNA]</scope>
    <source>
        <strain evidence="5">DSM 17044</strain>
    </source>
</reference>
<feature type="domain" description="AB hydrolase-1" evidence="3">
    <location>
        <begin position="20"/>
        <end position="254"/>
    </location>
</feature>
<keyword evidence="2" id="KW-0378">Hydrolase</keyword>
<gene>
    <name evidence="4" type="ORF">SAMN05444354_115137</name>
</gene>
<dbReference type="SUPFAM" id="SSF53474">
    <property type="entry name" value="alpha/beta-Hydrolases"/>
    <property type="match status" value="1"/>
</dbReference>
<evidence type="ECO:0000256" key="1">
    <source>
        <dbReference type="ARBA" id="ARBA00008645"/>
    </source>
</evidence>
<dbReference type="EMBL" id="FOAP01000015">
    <property type="protein sequence ID" value="SEM36317.1"/>
    <property type="molecule type" value="Genomic_DNA"/>
</dbReference>
<keyword evidence="5" id="KW-1185">Reference proteome</keyword>
<dbReference type="RefSeq" id="WP_075009154.1">
    <property type="nucleotide sequence ID" value="NZ_FOAP01000015.1"/>
</dbReference>
<dbReference type="InterPro" id="IPR029058">
    <property type="entry name" value="AB_hydrolase_fold"/>
</dbReference>
<dbReference type="FunFam" id="3.40.50.1820:FF:000042">
    <property type="entry name" value="probable strigolactone esterase DAD2"/>
    <property type="match status" value="1"/>
</dbReference>
<name>A0A1H7XT62_STIAU</name>
<dbReference type="Gene3D" id="3.40.50.1820">
    <property type="entry name" value="alpha/beta hydrolase"/>
    <property type="match status" value="1"/>
</dbReference>
<evidence type="ECO:0000256" key="2">
    <source>
        <dbReference type="ARBA" id="ARBA00022801"/>
    </source>
</evidence>
<dbReference type="GO" id="GO:0016787">
    <property type="term" value="F:hydrolase activity"/>
    <property type="evidence" value="ECO:0007669"/>
    <property type="project" value="UniProtKB-KW"/>
</dbReference>
<sequence length="272" mass="29880">MGSVITKRNNVTVLGNGPETLLLAHGFGSEQSVWRFQAEAFQDRYRVVLFDHVGCGKSDFNAYSARRYRSLHRYAEDLLEVCDELGLSDCTLVGHSLSGMVGVLASAMDPTRFRRLVLVKASPRYLNDPSQDYVGGFEQPEIDALYASMSACFVSWASGFGKAAMGNPERPELAQEFIRTLCGMRPDIARSIAQIIFQSDHREELARVRPPTLILQAGEDFAVPDSVAHYMARTIPQATLVPIPARGHLPHLSAPLAVTQAVDAFLTSPLLS</sequence>
<accession>A0A1H7XT62</accession>